<proteinExistence type="predicted"/>
<organism evidence="1 2">
    <name type="scientific">Candidatus Gottesmanbacteria bacterium RBG_16_52_11</name>
    <dbReference type="NCBI Taxonomy" id="1798374"/>
    <lineage>
        <taxon>Bacteria</taxon>
        <taxon>Candidatus Gottesmaniibacteriota</taxon>
    </lineage>
</organism>
<dbReference type="Gene3D" id="3.40.50.1820">
    <property type="entry name" value="alpha/beta hydrolase"/>
    <property type="match status" value="1"/>
</dbReference>
<comment type="caution">
    <text evidence="1">The sequence shown here is derived from an EMBL/GenBank/DDBJ whole genome shotgun (WGS) entry which is preliminary data.</text>
</comment>
<dbReference type="GO" id="GO:0016787">
    <property type="term" value="F:hydrolase activity"/>
    <property type="evidence" value="ECO:0007669"/>
    <property type="project" value="InterPro"/>
</dbReference>
<dbReference type="Pfam" id="PF06821">
    <property type="entry name" value="Ser_hydrolase"/>
    <property type="match status" value="1"/>
</dbReference>
<gene>
    <name evidence="1" type="ORF">A2Z33_05375</name>
</gene>
<dbReference type="PANTHER" id="PTHR15394">
    <property type="entry name" value="SERINE HYDROLASE RBBP9"/>
    <property type="match status" value="1"/>
</dbReference>
<protein>
    <recommendedName>
        <fullName evidence="3">AB hydrolase-1 domain-containing protein</fullName>
    </recommendedName>
</protein>
<dbReference type="InterPro" id="IPR010662">
    <property type="entry name" value="RBBP9/YdeN"/>
</dbReference>
<dbReference type="EMBL" id="MFJD01000018">
    <property type="protein sequence ID" value="OGG01316.1"/>
    <property type="molecule type" value="Genomic_DNA"/>
</dbReference>
<evidence type="ECO:0008006" key="3">
    <source>
        <dbReference type="Google" id="ProtNLM"/>
    </source>
</evidence>
<dbReference type="InterPro" id="IPR029058">
    <property type="entry name" value="AB_hydrolase_fold"/>
</dbReference>
<dbReference type="SUPFAM" id="SSF53474">
    <property type="entry name" value="alpha/beta-Hydrolases"/>
    <property type="match status" value="1"/>
</dbReference>
<dbReference type="PANTHER" id="PTHR15394:SF3">
    <property type="entry name" value="SERINE HYDROLASE RBBP9"/>
    <property type="match status" value="1"/>
</dbReference>
<dbReference type="AlphaFoldDB" id="A0A1F5YME3"/>
<name>A0A1F5YME3_9BACT</name>
<dbReference type="Proteomes" id="UP000178448">
    <property type="component" value="Unassembled WGS sequence"/>
</dbReference>
<evidence type="ECO:0000313" key="2">
    <source>
        <dbReference type="Proteomes" id="UP000178448"/>
    </source>
</evidence>
<accession>A0A1F5YME3</accession>
<sequence>MTFVIIHGAFGSPGENWFPQLRRELEALGQKVLVPQFPVDSWEDLKRAGPEYTISNQTLPNWLSVFEQVKEAIPKNEKLCFVGHSLGPLFILHAVDRFSLKLDSAIFVSPFLDKLDSWEINLANASFYKTDFDFEHLKKLIPVSYVLYSDNDPYVAKQHSLLFAKALDSSPILVRRAGHMNSAVNLNEFPLVLDLCLTRLDLSLYQRYLAHRKKIDAQAYIMEEKDRGRITLRPGDVVDEGLFHFTHLSKQGFCTLYAPLADYWDPDSIYMQKAREAAARVRDFTRVIIFDKTEELVQEKIRKQIRLDLQAGIRIFVIPYESIRSQVPEPDFGIWDNEYVCIVRSDRVKHRVTEVELTSRQDDISDALGWKQTIMEKATPINDPETDTAGYIGNLSV</sequence>
<evidence type="ECO:0000313" key="1">
    <source>
        <dbReference type="EMBL" id="OGG01316.1"/>
    </source>
</evidence>
<reference evidence="1 2" key="1">
    <citation type="journal article" date="2016" name="Nat. Commun.">
        <title>Thousands of microbial genomes shed light on interconnected biogeochemical processes in an aquifer system.</title>
        <authorList>
            <person name="Anantharaman K."/>
            <person name="Brown C.T."/>
            <person name="Hug L.A."/>
            <person name="Sharon I."/>
            <person name="Castelle C.J."/>
            <person name="Probst A.J."/>
            <person name="Thomas B.C."/>
            <person name="Singh A."/>
            <person name="Wilkins M.J."/>
            <person name="Karaoz U."/>
            <person name="Brodie E.L."/>
            <person name="Williams K.H."/>
            <person name="Hubbard S.S."/>
            <person name="Banfield J.F."/>
        </authorList>
    </citation>
    <scope>NUCLEOTIDE SEQUENCE [LARGE SCALE GENOMIC DNA]</scope>
</reference>
<dbReference type="STRING" id="1798374.A2Z33_05375"/>